<sequence length="32" mass="3614">MYQDMGLYVCSRYDVVCFEIGDMDFALASASI</sequence>
<accession>A0A8S5UQJ5</accession>
<name>A0A8S5UQJ5_9CAUD</name>
<organism evidence="1">
    <name type="scientific">Siphoviridae sp. ctfrT39</name>
    <dbReference type="NCBI Taxonomy" id="2825598"/>
    <lineage>
        <taxon>Viruses</taxon>
        <taxon>Duplodnaviria</taxon>
        <taxon>Heunggongvirae</taxon>
        <taxon>Uroviricota</taxon>
        <taxon>Caudoviricetes</taxon>
    </lineage>
</organism>
<protein>
    <submittedName>
        <fullName evidence="1">Uncharacterized protein</fullName>
    </submittedName>
</protein>
<proteinExistence type="predicted"/>
<reference evidence="1" key="1">
    <citation type="journal article" date="2021" name="Proc. Natl. Acad. Sci. U.S.A.">
        <title>A Catalog of Tens of Thousands of Viruses from Human Metagenomes Reveals Hidden Associations with Chronic Diseases.</title>
        <authorList>
            <person name="Tisza M.J."/>
            <person name="Buck C.B."/>
        </authorList>
    </citation>
    <scope>NUCLEOTIDE SEQUENCE</scope>
    <source>
        <strain evidence="1">CtfrT39</strain>
    </source>
</reference>
<evidence type="ECO:0000313" key="1">
    <source>
        <dbReference type="EMBL" id="DAF96768.1"/>
    </source>
</evidence>
<dbReference type="EMBL" id="BK016120">
    <property type="protein sequence ID" value="DAF96768.1"/>
    <property type="molecule type" value="Genomic_DNA"/>
</dbReference>